<evidence type="ECO:0000313" key="1">
    <source>
        <dbReference type="EMBL" id="KIY68642.1"/>
    </source>
</evidence>
<name>A0A0D7BDL0_9AGAR</name>
<dbReference type="AlphaFoldDB" id="A0A0D7BDL0"/>
<sequence length="374" mass="43327">VTEPFWTTLPFTNIHLAQTPDILHQLYQGVLKHLISWCQRLLTEEELDARIRRLPPAVGLRHFKNGISALSQISGSERKNMGKILLACIVDRLSTKAVTAIRAILDFIYLAQYHTHDMETIGYMKTALERWRQNKDYFIRVKCREDFNIPKFHALVHYTDMIKFLGTTGNFNTEMFERLHIEFAKKGWRASNHRDEYPQMTEWVNRQERVWTFERYLDWASSTPSTPPSGEDVVVRPPSAATKAFQDILLPKNPTLPLRHISVTAHNHCIPNLSERLCEYLNTIEVDHATPPQKPFVHRVLPFDRINVYHSFKLSRESLDSDDTRELDWVKATPANGGRYDTVIVLTGDDAEVAGLQGKLYFSCECESHRLLQQ</sequence>
<accession>A0A0D7BDL0</accession>
<protein>
    <submittedName>
        <fullName evidence="1">Uncharacterized protein</fullName>
    </submittedName>
</protein>
<proteinExistence type="predicted"/>
<dbReference type="Pfam" id="PF18759">
    <property type="entry name" value="Plavaka"/>
    <property type="match status" value="1"/>
</dbReference>
<organism evidence="1 2">
    <name type="scientific">Cylindrobasidium torrendii FP15055 ss-10</name>
    <dbReference type="NCBI Taxonomy" id="1314674"/>
    <lineage>
        <taxon>Eukaryota</taxon>
        <taxon>Fungi</taxon>
        <taxon>Dikarya</taxon>
        <taxon>Basidiomycota</taxon>
        <taxon>Agaricomycotina</taxon>
        <taxon>Agaricomycetes</taxon>
        <taxon>Agaricomycetidae</taxon>
        <taxon>Agaricales</taxon>
        <taxon>Marasmiineae</taxon>
        <taxon>Physalacriaceae</taxon>
        <taxon>Cylindrobasidium</taxon>
    </lineage>
</organism>
<dbReference type="OrthoDB" id="3232941at2759"/>
<dbReference type="Proteomes" id="UP000054007">
    <property type="component" value="Unassembled WGS sequence"/>
</dbReference>
<gene>
    <name evidence="1" type="ORF">CYLTODRAFT_350969</name>
</gene>
<keyword evidence="2" id="KW-1185">Reference proteome</keyword>
<feature type="non-terminal residue" evidence="1">
    <location>
        <position position="1"/>
    </location>
</feature>
<dbReference type="InterPro" id="IPR041078">
    <property type="entry name" value="Plavaka"/>
</dbReference>
<dbReference type="EMBL" id="KN880498">
    <property type="protein sequence ID" value="KIY68642.1"/>
    <property type="molecule type" value="Genomic_DNA"/>
</dbReference>
<dbReference type="STRING" id="1314674.A0A0D7BDL0"/>
<reference evidence="1 2" key="1">
    <citation type="journal article" date="2015" name="Fungal Genet. Biol.">
        <title>Evolution of novel wood decay mechanisms in Agaricales revealed by the genome sequences of Fistulina hepatica and Cylindrobasidium torrendii.</title>
        <authorList>
            <person name="Floudas D."/>
            <person name="Held B.W."/>
            <person name="Riley R."/>
            <person name="Nagy L.G."/>
            <person name="Koehler G."/>
            <person name="Ransdell A.S."/>
            <person name="Younus H."/>
            <person name="Chow J."/>
            <person name="Chiniquy J."/>
            <person name="Lipzen A."/>
            <person name="Tritt A."/>
            <person name="Sun H."/>
            <person name="Haridas S."/>
            <person name="LaButti K."/>
            <person name="Ohm R.A."/>
            <person name="Kues U."/>
            <person name="Blanchette R.A."/>
            <person name="Grigoriev I.V."/>
            <person name="Minto R.E."/>
            <person name="Hibbett D.S."/>
        </authorList>
    </citation>
    <scope>NUCLEOTIDE SEQUENCE [LARGE SCALE GENOMIC DNA]</scope>
    <source>
        <strain evidence="1 2">FP15055 ss-10</strain>
    </source>
</reference>
<evidence type="ECO:0000313" key="2">
    <source>
        <dbReference type="Proteomes" id="UP000054007"/>
    </source>
</evidence>